<dbReference type="PANTHER" id="PTHR12788:SF10">
    <property type="entry name" value="PROTEIN-TYROSINE SULFOTRANSFERASE"/>
    <property type="match status" value="1"/>
</dbReference>
<evidence type="ECO:0000313" key="3">
    <source>
        <dbReference type="EMBL" id="MBW7452533.1"/>
    </source>
</evidence>
<evidence type="ECO:0000256" key="2">
    <source>
        <dbReference type="SAM" id="Coils"/>
    </source>
</evidence>
<dbReference type="SUPFAM" id="SSF52540">
    <property type="entry name" value="P-loop containing nucleoside triphosphate hydrolases"/>
    <property type="match status" value="1"/>
</dbReference>
<sequence>MINNRGNNLIFLLCTPRSGSSLATVMLQNHSKVFATQEMWFLMGLSDLQVAAHRPYGGNGIIKQFYHGILPKQTFENASRAFSLQVYNGLLQSSGAEMLIDKSPRYYYNLEFIDSLFPQSKRIWLIRNPLSIISSYKKVNKHVNDRFNLKEDLLNPGFNIKMTDITVGLFRYLDYFSVKSKYAYHLRYEEMVKRPQAELQKLCSFLGLSYEEGLEKYGDFQDTAKSDLYYSMGVGDPFVTHHNEPHLDSLHSWKEILDKEEIEMYCRAIGAKIFHDLGYTEELEEAQRITGTTFQLEPDAALLQLRRKQLIDASGCSWSDGYQLRSDYTDAADSAASEMTLPELQQSVNSQQLQLQITLRSLERRLEKSYLEQRRLQSQLEATKQKIKRVKSMIPFGNQLSHLASTYLIGGKKR</sequence>
<dbReference type="RefSeq" id="WP_210038268.1">
    <property type="nucleotide sequence ID" value="NZ_JBHLVU010000022.1"/>
</dbReference>
<keyword evidence="1" id="KW-0808">Transferase</keyword>
<evidence type="ECO:0000256" key="1">
    <source>
        <dbReference type="ARBA" id="ARBA00022679"/>
    </source>
</evidence>
<protein>
    <submittedName>
        <fullName evidence="3">Sulfotransferase</fullName>
    </submittedName>
</protein>
<keyword evidence="2" id="KW-0175">Coiled coil</keyword>
<dbReference type="Pfam" id="PF13469">
    <property type="entry name" value="Sulfotransfer_3"/>
    <property type="match status" value="1"/>
</dbReference>
<accession>A0ABS7BV53</accession>
<dbReference type="InterPro" id="IPR026634">
    <property type="entry name" value="TPST-like"/>
</dbReference>
<keyword evidence="4" id="KW-1185">Reference proteome</keyword>
<dbReference type="InterPro" id="IPR027417">
    <property type="entry name" value="P-loop_NTPase"/>
</dbReference>
<comment type="caution">
    <text evidence="3">The sequence shown here is derived from an EMBL/GenBank/DDBJ whole genome shotgun (WGS) entry which is preliminary data.</text>
</comment>
<feature type="coiled-coil region" evidence="2">
    <location>
        <begin position="359"/>
        <end position="393"/>
    </location>
</feature>
<dbReference type="PANTHER" id="PTHR12788">
    <property type="entry name" value="PROTEIN-TYROSINE SULFOTRANSFERASE 2"/>
    <property type="match status" value="1"/>
</dbReference>
<dbReference type="Gene3D" id="3.40.50.300">
    <property type="entry name" value="P-loop containing nucleotide triphosphate hydrolases"/>
    <property type="match status" value="1"/>
</dbReference>
<proteinExistence type="predicted"/>
<dbReference type="Proteomes" id="UP001519887">
    <property type="component" value="Unassembled WGS sequence"/>
</dbReference>
<organism evidence="3 4">
    <name type="scientific">Paenibacillus sepulcri</name>
    <dbReference type="NCBI Taxonomy" id="359917"/>
    <lineage>
        <taxon>Bacteria</taxon>
        <taxon>Bacillati</taxon>
        <taxon>Bacillota</taxon>
        <taxon>Bacilli</taxon>
        <taxon>Bacillales</taxon>
        <taxon>Paenibacillaceae</taxon>
        <taxon>Paenibacillus</taxon>
    </lineage>
</organism>
<dbReference type="EMBL" id="JAHZIK010000004">
    <property type="protein sequence ID" value="MBW7452533.1"/>
    <property type="molecule type" value="Genomic_DNA"/>
</dbReference>
<name>A0ABS7BV53_9BACL</name>
<gene>
    <name evidence="3" type="ORF">K0U00_00570</name>
</gene>
<evidence type="ECO:0000313" key="4">
    <source>
        <dbReference type="Proteomes" id="UP001519887"/>
    </source>
</evidence>
<reference evidence="3 4" key="1">
    <citation type="submission" date="2021-07" db="EMBL/GenBank/DDBJ databases">
        <title>Paenibacillus radiodurans sp. nov., isolated from the southeastern edge of Tengger Desert.</title>
        <authorList>
            <person name="Zhang G."/>
        </authorList>
    </citation>
    <scope>NUCLEOTIDE SEQUENCE [LARGE SCALE GENOMIC DNA]</scope>
    <source>
        <strain evidence="3 4">CCM 7311</strain>
    </source>
</reference>